<evidence type="ECO:0000313" key="5">
    <source>
        <dbReference type="EMBL" id="TVT17342.1"/>
    </source>
</evidence>
<evidence type="ECO:0000256" key="1">
    <source>
        <dbReference type="ARBA" id="ARBA00022679"/>
    </source>
</evidence>
<dbReference type="Gene3D" id="3.40.630.30">
    <property type="match status" value="1"/>
</dbReference>
<evidence type="ECO:0000259" key="4">
    <source>
        <dbReference type="PROSITE" id="PS51186"/>
    </source>
</evidence>
<keyword evidence="1 5" id="KW-0808">Transferase</keyword>
<dbReference type="EMBL" id="VJZA01000081">
    <property type="protein sequence ID" value="TVT17342.1"/>
    <property type="molecule type" value="Genomic_DNA"/>
</dbReference>
<gene>
    <name evidence="5" type="ORF">FNH06_31840</name>
</gene>
<dbReference type="CDD" id="cd04301">
    <property type="entry name" value="NAT_SF"/>
    <property type="match status" value="1"/>
</dbReference>
<evidence type="ECO:0000256" key="2">
    <source>
        <dbReference type="ARBA" id="ARBA00023315"/>
    </source>
</evidence>
<protein>
    <submittedName>
        <fullName evidence="5">GNAT family N-acetyltransferase</fullName>
    </submittedName>
</protein>
<dbReference type="PROSITE" id="PS51186">
    <property type="entry name" value="GNAT"/>
    <property type="match status" value="1"/>
</dbReference>
<keyword evidence="2" id="KW-0012">Acyltransferase</keyword>
<dbReference type="AlphaFoldDB" id="A0A557ZZB4"/>
<dbReference type="Pfam" id="PF00583">
    <property type="entry name" value="Acetyltransf_1"/>
    <property type="match status" value="1"/>
</dbReference>
<dbReference type="OrthoDB" id="149709at2"/>
<accession>A0A557ZZB4</accession>
<dbReference type="GO" id="GO:0016747">
    <property type="term" value="F:acyltransferase activity, transferring groups other than amino-acyl groups"/>
    <property type="evidence" value="ECO:0007669"/>
    <property type="project" value="InterPro"/>
</dbReference>
<dbReference type="InterPro" id="IPR000182">
    <property type="entry name" value="GNAT_dom"/>
</dbReference>
<organism evidence="5 6">
    <name type="scientific">Amycolatopsis acidiphila</name>
    <dbReference type="NCBI Taxonomy" id="715473"/>
    <lineage>
        <taxon>Bacteria</taxon>
        <taxon>Bacillati</taxon>
        <taxon>Actinomycetota</taxon>
        <taxon>Actinomycetes</taxon>
        <taxon>Pseudonocardiales</taxon>
        <taxon>Pseudonocardiaceae</taxon>
        <taxon>Amycolatopsis</taxon>
    </lineage>
</organism>
<dbReference type="RefSeq" id="WP_144643622.1">
    <property type="nucleotide sequence ID" value="NZ_BNAX01000038.1"/>
</dbReference>
<dbReference type="InterPro" id="IPR016181">
    <property type="entry name" value="Acyl_CoA_acyltransferase"/>
</dbReference>
<name>A0A557ZZB4_9PSEU</name>
<feature type="region of interest" description="Disordered" evidence="3">
    <location>
        <begin position="17"/>
        <end position="53"/>
    </location>
</feature>
<evidence type="ECO:0000313" key="6">
    <source>
        <dbReference type="Proteomes" id="UP000318578"/>
    </source>
</evidence>
<dbReference type="Proteomes" id="UP000318578">
    <property type="component" value="Unassembled WGS sequence"/>
</dbReference>
<feature type="domain" description="N-acetyltransferase" evidence="4">
    <location>
        <begin position="154"/>
        <end position="319"/>
    </location>
</feature>
<reference evidence="5 6" key="1">
    <citation type="submission" date="2019-07" db="EMBL/GenBank/DDBJ databases">
        <title>New species of Amycolatopsis and Streptomyces.</title>
        <authorList>
            <person name="Duangmal K."/>
            <person name="Teo W.F.A."/>
            <person name="Lipun K."/>
        </authorList>
    </citation>
    <scope>NUCLEOTIDE SEQUENCE [LARGE SCALE GENOMIC DNA]</scope>
    <source>
        <strain evidence="5 6">JCM 30562</strain>
    </source>
</reference>
<sequence>MNREALATAHATRLNSADSLLPSSDPFAGNGEHVGRFRAENGDSAADGFATRSEVGERSRDSLWRALVEYRLTVHLAGPAPGESLAEILTRWDEHLADVAPPGDWDTAAVIPRPSRDSAGSAELLRHGFAPVRVLAVRPADRLSTPGPATEPGVRIRPAEAGDLGTAVELYTELQRYDAQFGLVTLRGNADELLAADLADQLDRTEPTVWIAELYGRPLGLLQLQFPPVTSWVSPYVSAGRVGYLSSLHVAEAARSSGVGTALAAHAHQLFDEVSVDAVLLHHALANPRSTPFWYSQGYRPLWTYWYRRPAVPPPVTHRPQTPRSA</sequence>
<dbReference type="InterPro" id="IPR050832">
    <property type="entry name" value="Bact_Acetyltransf"/>
</dbReference>
<keyword evidence="6" id="KW-1185">Reference proteome</keyword>
<proteinExistence type="predicted"/>
<dbReference type="SUPFAM" id="SSF55729">
    <property type="entry name" value="Acyl-CoA N-acyltransferases (Nat)"/>
    <property type="match status" value="1"/>
</dbReference>
<comment type="caution">
    <text evidence="5">The sequence shown here is derived from an EMBL/GenBank/DDBJ whole genome shotgun (WGS) entry which is preliminary data.</text>
</comment>
<evidence type="ECO:0000256" key="3">
    <source>
        <dbReference type="SAM" id="MobiDB-lite"/>
    </source>
</evidence>
<dbReference type="PANTHER" id="PTHR43877">
    <property type="entry name" value="AMINOALKYLPHOSPHONATE N-ACETYLTRANSFERASE-RELATED-RELATED"/>
    <property type="match status" value="1"/>
</dbReference>